<keyword evidence="5" id="KW-1185">Reference proteome</keyword>
<evidence type="ECO:0000313" key="4">
    <source>
        <dbReference type="EMBL" id="TCK19064.1"/>
    </source>
</evidence>
<feature type="chain" id="PRO_5020550969" evidence="2">
    <location>
        <begin position="22"/>
        <end position="195"/>
    </location>
</feature>
<proteinExistence type="predicted"/>
<reference evidence="4 5" key="1">
    <citation type="submission" date="2019-03" db="EMBL/GenBank/DDBJ databases">
        <title>Genomic Encyclopedia of Type Strains, Phase IV (KMG-IV): sequencing the most valuable type-strain genomes for metagenomic binning, comparative biology and taxonomic classification.</title>
        <authorList>
            <person name="Goeker M."/>
        </authorList>
    </citation>
    <scope>NUCLEOTIDE SEQUENCE [LARGE SCALE GENOMIC DNA]</scope>
    <source>
        <strain evidence="4 5">DSM 19610</strain>
    </source>
</reference>
<sequence>MINNRWLAPVALLATTLLLNACAPLIVGGAATTASVAHDRRTAGTVVEDQSIELRIRSALNKDPELGKQAHINITSYNGVVLLSGEAPTSAMRERAGAIARRDKKVRRVHNEIQVAAPSSMMTRSSDSWITTKVKTAMLSVKLKGFDPTRIKVVTENGTVFLLGLVTHSEADAATEKARQVKGVQRIVKLFEYLD</sequence>
<protein>
    <submittedName>
        <fullName evidence="4">Osmotically-inducible protein OsmY</fullName>
    </submittedName>
</protein>
<gene>
    <name evidence="4" type="ORF">DFR30_2358</name>
</gene>
<feature type="domain" description="BON" evidence="3">
    <location>
        <begin position="126"/>
        <end position="195"/>
    </location>
</feature>
<dbReference type="NCBIfam" id="NF008247">
    <property type="entry name" value="PRK11023.1"/>
    <property type="match status" value="1"/>
</dbReference>
<dbReference type="InterPro" id="IPR007055">
    <property type="entry name" value="BON_dom"/>
</dbReference>
<dbReference type="PANTHER" id="PTHR34606">
    <property type="entry name" value="BON DOMAIN-CONTAINING PROTEIN"/>
    <property type="match status" value="1"/>
</dbReference>
<name>A0A4R1HAS4_9GAMM</name>
<dbReference type="PANTHER" id="PTHR34606:SF4">
    <property type="entry name" value="OUTER MEMBRANE LIPOPROTEIN DOLP"/>
    <property type="match status" value="1"/>
</dbReference>
<evidence type="ECO:0000313" key="5">
    <source>
        <dbReference type="Proteomes" id="UP000295707"/>
    </source>
</evidence>
<dbReference type="Proteomes" id="UP000295707">
    <property type="component" value="Unassembled WGS sequence"/>
</dbReference>
<feature type="domain" description="BON" evidence="3">
    <location>
        <begin position="48"/>
        <end position="117"/>
    </location>
</feature>
<keyword evidence="1 2" id="KW-0732">Signal</keyword>
<dbReference type="Pfam" id="PF04972">
    <property type="entry name" value="BON"/>
    <property type="match status" value="2"/>
</dbReference>
<organism evidence="4 5">
    <name type="scientific">Thiogranum longum</name>
    <dbReference type="NCBI Taxonomy" id="1537524"/>
    <lineage>
        <taxon>Bacteria</taxon>
        <taxon>Pseudomonadati</taxon>
        <taxon>Pseudomonadota</taxon>
        <taxon>Gammaproteobacteria</taxon>
        <taxon>Chromatiales</taxon>
        <taxon>Ectothiorhodospiraceae</taxon>
        <taxon>Thiogranum</taxon>
    </lineage>
</organism>
<accession>A0A4R1HAS4</accession>
<comment type="caution">
    <text evidence="4">The sequence shown here is derived from an EMBL/GenBank/DDBJ whole genome shotgun (WGS) entry which is preliminary data.</text>
</comment>
<dbReference type="OrthoDB" id="9783990at2"/>
<dbReference type="InterPro" id="IPR014004">
    <property type="entry name" value="Transpt-assoc_nodulatn_dom_bac"/>
</dbReference>
<dbReference type="PROSITE" id="PS50914">
    <property type="entry name" value="BON"/>
    <property type="match status" value="2"/>
</dbReference>
<dbReference type="SMART" id="SM00749">
    <property type="entry name" value="BON"/>
    <property type="match status" value="2"/>
</dbReference>
<dbReference type="RefSeq" id="WP_132973407.1">
    <property type="nucleotide sequence ID" value="NZ_SMFX01000001.1"/>
</dbReference>
<evidence type="ECO:0000256" key="1">
    <source>
        <dbReference type="ARBA" id="ARBA00022729"/>
    </source>
</evidence>
<evidence type="ECO:0000259" key="3">
    <source>
        <dbReference type="PROSITE" id="PS50914"/>
    </source>
</evidence>
<feature type="signal peptide" evidence="2">
    <location>
        <begin position="1"/>
        <end position="21"/>
    </location>
</feature>
<dbReference type="AlphaFoldDB" id="A0A4R1HAS4"/>
<evidence type="ECO:0000256" key="2">
    <source>
        <dbReference type="SAM" id="SignalP"/>
    </source>
</evidence>
<dbReference type="InterPro" id="IPR051686">
    <property type="entry name" value="Lipoprotein_DolP"/>
</dbReference>
<dbReference type="EMBL" id="SMFX01000001">
    <property type="protein sequence ID" value="TCK19064.1"/>
    <property type="molecule type" value="Genomic_DNA"/>
</dbReference>
<dbReference type="Gene3D" id="3.30.1340.30">
    <property type="match status" value="2"/>
</dbReference>